<dbReference type="GO" id="GO:0008658">
    <property type="term" value="F:penicillin binding"/>
    <property type="evidence" value="ECO:0007669"/>
    <property type="project" value="InterPro"/>
</dbReference>
<evidence type="ECO:0000259" key="17">
    <source>
        <dbReference type="Pfam" id="PF00905"/>
    </source>
</evidence>
<evidence type="ECO:0000256" key="5">
    <source>
        <dbReference type="ARBA" id="ARBA00022670"/>
    </source>
</evidence>
<evidence type="ECO:0000256" key="15">
    <source>
        <dbReference type="SAM" id="MobiDB-lite"/>
    </source>
</evidence>
<evidence type="ECO:0000259" key="18">
    <source>
        <dbReference type="Pfam" id="PF00912"/>
    </source>
</evidence>
<evidence type="ECO:0000256" key="10">
    <source>
        <dbReference type="ARBA" id="ARBA00022984"/>
    </source>
</evidence>
<evidence type="ECO:0000256" key="4">
    <source>
        <dbReference type="ARBA" id="ARBA00022645"/>
    </source>
</evidence>
<evidence type="ECO:0000256" key="13">
    <source>
        <dbReference type="ARBA" id="ARBA00034000"/>
    </source>
</evidence>
<keyword evidence="7" id="KW-0808">Transferase</keyword>
<evidence type="ECO:0000256" key="6">
    <source>
        <dbReference type="ARBA" id="ARBA00022676"/>
    </source>
</evidence>
<keyword evidence="16" id="KW-1133">Transmembrane helix</keyword>
<dbReference type="Gene3D" id="1.10.3810.10">
    <property type="entry name" value="Biosynthetic peptidoglycan transglycosylase-like"/>
    <property type="match status" value="1"/>
</dbReference>
<dbReference type="Proteomes" id="UP000269669">
    <property type="component" value="Unassembled WGS sequence"/>
</dbReference>
<keyword evidence="9" id="KW-0133">Cell shape</keyword>
<dbReference type="InterPro" id="IPR012338">
    <property type="entry name" value="Beta-lactam/transpept-like"/>
</dbReference>
<sequence>MGPEYPSRRIARRFTFYTLLGLSAVFGALCGLMLVYSIDLPQMEDLARYHPNTTTELLDIHGKVFGSFALERRVVVPYSEFAPVLRQAIISIEDKSFERNWGVNLVRAVGAAYRDLHAQGRAQGASTITMQLARNLFLSSEKTYGRKLQEVILSMQIERRFTKQQIFELYANQIYLGRGTYGFEAGSQYYFSKHAKDLTLPEAALLAALPKGPEYYSPVRFPDRALRRRNLVLSEMLADGKITEAQAEAAKSAPLGLRLESPPNSVAPYFVEEVRRQLEKEYGVEQVHGAGLRVYTSLDLDLQIVANKAVLDGIATYERRKGWVGNLSNVVLGGGDVETYKHPDWTQSLEKGSYVHGVVTSVEAKKVTVKLGGLQVVMTPEDWKWTQNVDGDSFLRNGDVVYVRIEEKGADGAWRASLQQDSGAQASMMAVDNASGEVLAMVGGRDFALSQFNRATQAQRQVGSSFKPYVYTTAVEAGAKPTDIIVDGPVTFPTPSGPYTPHNYEPNYKGAMTLLNAFAESRNIPALKLAARVGIRKVIETAHRFGVTSDIPAFLPVAIGSADITLYEQVGAYSVFPNDGIRIEPHYIRKVTQADGLPFDQDSVQVDEVISVETARTMMQFLQAVVRQGTAVAASQMKHPFGGKTGTTNDFTDAWFIGFSPSVTCGTWIGYDDRQSLGEKETGARAALPMWMDFMKAAIANKPDETFAAEGAPKKTLDVPLNRGVAAAPKEAPEEEEPDAPPPAKAGTSVAPSSTALPGDSADAPGGPKAVKVVPKSSVVPVKKVVVPENGATAPAKPSDEPRSGVSKPPADKE</sequence>
<keyword evidence="10" id="KW-0573">Peptidoglycan synthesis</keyword>
<evidence type="ECO:0000313" key="19">
    <source>
        <dbReference type="EMBL" id="RSL16165.1"/>
    </source>
</evidence>
<feature type="transmembrane region" description="Helical" evidence="16">
    <location>
        <begin position="14"/>
        <end position="38"/>
    </location>
</feature>
<evidence type="ECO:0000256" key="7">
    <source>
        <dbReference type="ARBA" id="ARBA00022679"/>
    </source>
</evidence>
<evidence type="ECO:0000256" key="8">
    <source>
        <dbReference type="ARBA" id="ARBA00022801"/>
    </source>
</evidence>
<comment type="similarity">
    <text evidence="3">In the N-terminal section; belongs to the glycosyltransferase 51 family.</text>
</comment>
<dbReference type="SUPFAM" id="SSF53955">
    <property type="entry name" value="Lysozyme-like"/>
    <property type="match status" value="1"/>
</dbReference>
<evidence type="ECO:0000256" key="2">
    <source>
        <dbReference type="ARBA" id="ARBA00007090"/>
    </source>
</evidence>
<dbReference type="InterPro" id="IPR001460">
    <property type="entry name" value="PCN-bd_Tpept"/>
</dbReference>
<dbReference type="InterPro" id="IPR012340">
    <property type="entry name" value="NA-bd_OB-fold"/>
</dbReference>
<dbReference type="FunFam" id="1.10.3810.10:FF:000001">
    <property type="entry name" value="Penicillin-binding protein 1A"/>
    <property type="match status" value="1"/>
</dbReference>
<dbReference type="SUPFAM" id="SSF50249">
    <property type="entry name" value="Nucleic acid-binding proteins"/>
    <property type="match status" value="1"/>
</dbReference>
<comment type="catalytic activity">
    <reaction evidence="13">
        <text>Preferential cleavage: (Ac)2-L-Lys-D-Ala-|-D-Ala. Also transpeptidation of peptidyl-alanyl moieties that are N-acyl substituents of D-alanine.</text>
        <dbReference type="EC" id="3.4.16.4"/>
    </reaction>
</comment>
<feature type="compositionally biased region" description="Low complexity" evidence="15">
    <location>
        <begin position="764"/>
        <end position="788"/>
    </location>
</feature>
<keyword evidence="20" id="KW-1185">Reference proteome</keyword>
<reference evidence="19 20" key="1">
    <citation type="submission" date="2018-12" db="EMBL/GenBank/DDBJ databases">
        <title>Sequencing of bacterial isolates from soil warming experiment in Harvard Forest, Massachusetts, USA.</title>
        <authorList>
            <person name="Deangelis K."/>
        </authorList>
    </citation>
    <scope>NUCLEOTIDE SEQUENCE [LARGE SCALE GENOMIC DNA]</scope>
    <source>
        <strain evidence="19 20">EB153</strain>
    </source>
</reference>
<evidence type="ECO:0000256" key="1">
    <source>
        <dbReference type="ARBA" id="ARBA00004752"/>
    </source>
</evidence>
<keyword evidence="6" id="KW-0328">Glycosyltransferase</keyword>
<keyword evidence="16" id="KW-0812">Transmembrane</keyword>
<dbReference type="InterPro" id="IPR023346">
    <property type="entry name" value="Lysozyme-like_dom_sf"/>
</dbReference>
<feature type="region of interest" description="Disordered" evidence="15">
    <location>
        <begin position="727"/>
        <end position="814"/>
    </location>
</feature>
<keyword evidence="16" id="KW-0472">Membrane</keyword>
<keyword evidence="4" id="KW-0121">Carboxypeptidase</keyword>
<dbReference type="EMBL" id="RSDW01000001">
    <property type="protein sequence ID" value="RSL16165.1"/>
    <property type="molecule type" value="Genomic_DNA"/>
</dbReference>
<evidence type="ECO:0000256" key="9">
    <source>
        <dbReference type="ARBA" id="ARBA00022960"/>
    </source>
</evidence>
<dbReference type="GO" id="GO:0071555">
    <property type="term" value="P:cell wall organization"/>
    <property type="evidence" value="ECO:0007669"/>
    <property type="project" value="UniProtKB-KW"/>
</dbReference>
<dbReference type="InterPro" id="IPR001264">
    <property type="entry name" value="Glyco_trans_51"/>
</dbReference>
<feature type="domain" description="Glycosyl transferase family 51" evidence="18">
    <location>
        <begin position="62"/>
        <end position="236"/>
    </location>
</feature>
<comment type="caution">
    <text evidence="19">The sequence shown here is derived from an EMBL/GenBank/DDBJ whole genome shotgun (WGS) entry which is preliminary data.</text>
</comment>
<comment type="similarity">
    <text evidence="2">In the C-terminal section; belongs to the transpeptidase family.</text>
</comment>
<evidence type="ECO:0000256" key="14">
    <source>
        <dbReference type="ARBA" id="ARBA00049902"/>
    </source>
</evidence>
<accession>A0A3R9NT66</accession>
<dbReference type="GO" id="GO:0006508">
    <property type="term" value="P:proteolysis"/>
    <property type="evidence" value="ECO:0007669"/>
    <property type="project" value="UniProtKB-KW"/>
</dbReference>
<dbReference type="GO" id="GO:0030288">
    <property type="term" value="C:outer membrane-bounded periplasmic space"/>
    <property type="evidence" value="ECO:0007669"/>
    <property type="project" value="TreeGrafter"/>
</dbReference>
<proteinExistence type="inferred from homology"/>
<dbReference type="SUPFAM" id="SSF56601">
    <property type="entry name" value="beta-lactamase/transpeptidase-like"/>
    <property type="match status" value="1"/>
</dbReference>
<evidence type="ECO:0000256" key="11">
    <source>
        <dbReference type="ARBA" id="ARBA00023268"/>
    </source>
</evidence>
<dbReference type="GO" id="GO:0008360">
    <property type="term" value="P:regulation of cell shape"/>
    <property type="evidence" value="ECO:0007669"/>
    <property type="project" value="UniProtKB-KW"/>
</dbReference>
<protein>
    <submittedName>
        <fullName evidence="19">Penicillin-binding protein 1A</fullName>
    </submittedName>
</protein>
<dbReference type="NCBIfam" id="TIGR02074">
    <property type="entry name" value="PBP_1a_fam"/>
    <property type="match status" value="1"/>
</dbReference>
<dbReference type="Gene3D" id="3.40.710.10">
    <property type="entry name" value="DD-peptidase/beta-lactamase superfamily"/>
    <property type="match status" value="2"/>
</dbReference>
<keyword evidence="5" id="KW-0645">Protease</keyword>
<dbReference type="InterPro" id="IPR050396">
    <property type="entry name" value="Glycosyltr_51/Transpeptidase"/>
</dbReference>
<comment type="pathway">
    <text evidence="1">Cell wall biogenesis; peptidoglycan biosynthesis.</text>
</comment>
<keyword evidence="12" id="KW-0961">Cell wall biogenesis/degradation</keyword>
<evidence type="ECO:0000256" key="3">
    <source>
        <dbReference type="ARBA" id="ARBA00007739"/>
    </source>
</evidence>
<dbReference type="PANTHER" id="PTHR32282:SF33">
    <property type="entry name" value="PEPTIDOGLYCAN GLYCOSYLTRANSFERASE"/>
    <property type="match status" value="1"/>
</dbReference>
<dbReference type="GO" id="GO:0009252">
    <property type="term" value="P:peptidoglycan biosynthetic process"/>
    <property type="evidence" value="ECO:0007669"/>
    <property type="project" value="UniProtKB-KW"/>
</dbReference>
<feature type="domain" description="Penicillin-binding protein transpeptidase" evidence="17">
    <location>
        <begin position="427"/>
        <end position="664"/>
    </location>
</feature>
<dbReference type="GO" id="GO:0009002">
    <property type="term" value="F:serine-type D-Ala-D-Ala carboxypeptidase activity"/>
    <property type="evidence" value="ECO:0007669"/>
    <property type="project" value="UniProtKB-EC"/>
</dbReference>
<keyword evidence="11" id="KW-0511">Multifunctional enzyme</keyword>
<comment type="catalytic activity">
    <reaction evidence="14">
        <text>[GlcNAc-(1-&gt;4)-Mur2Ac(oyl-L-Ala-gamma-D-Glu-L-Lys-D-Ala-D-Ala)](n)-di-trans,octa-cis-undecaprenyl diphosphate + beta-D-GlcNAc-(1-&gt;4)-Mur2Ac(oyl-L-Ala-gamma-D-Glu-L-Lys-D-Ala-D-Ala)-di-trans,octa-cis-undecaprenyl diphosphate = [GlcNAc-(1-&gt;4)-Mur2Ac(oyl-L-Ala-gamma-D-Glu-L-Lys-D-Ala-D-Ala)](n+1)-di-trans,octa-cis-undecaprenyl diphosphate + di-trans,octa-cis-undecaprenyl diphosphate + H(+)</text>
        <dbReference type="Rhea" id="RHEA:23708"/>
        <dbReference type="Rhea" id="RHEA-COMP:9602"/>
        <dbReference type="Rhea" id="RHEA-COMP:9603"/>
        <dbReference type="ChEBI" id="CHEBI:15378"/>
        <dbReference type="ChEBI" id="CHEBI:58405"/>
        <dbReference type="ChEBI" id="CHEBI:60033"/>
        <dbReference type="ChEBI" id="CHEBI:78435"/>
        <dbReference type="EC" id="2.4.99.28"/>
    </reaction>
</comment>
<dbReference type="InterPro" id="IPR036950">
    <property type="entry name" value="PBP_transglycosylase"/>
</dbReference>
<dbReference type="GO" id="GO:0008955">
    <property type="term" value="F:peptidoglycan glycosyltransferase activity"/>
    <property type="evidence" value="ECO:0007669"/>
    <property type="project" value="UniProtKB-EC"/>
</dbReference>
<evidence type="ECO:0000256" key="12">
    <source>
        <dbReference type="ARBA" id="ARBA00023316"/>
    </source>
</evidence>
<dbReference type="Pfam" id="PF00905">
    <property type="entry name" value="Transpeptidase"/>
    <property type="match status" value="1"/>
</dbReference>
<evidence type="ECO:0000313" key="20">
    <source>
        <dbReference type="Proteomes" id="UP000269669"/>
    </source>
</evidence>
<dbReference type="OrthoDB" id="9766909at2"/>
<keyword evidence="8" id="KW-0378">Hydrolase</keyword>
<gene>
    <name evidence="19" type="ORF">EDE15_1675</name>
</gene>
<dbReference type="PANTHER" id="PTHR32282">
    <property type="entry name" value="BINDING PROTEIN TRANSPEPTIDASE, PUTATIVE-RELATED"/>
    <property type="match status" value="1"/>
</dbReference>
<dbReference type="Pfam" id="PF00912">
    <property type="entry name" value="Transgly"/>
    <property type="match status" value="1"/>
</dbReference>
<organism evidence="19 20">
    <name type="scientific">Edaphobacter aggregans</name>
    <dbReference type="NCBI Taxonomy" id="570835"/>
    <lineage>
        <taxon>Bacteria</taxon>
        <taxon>Pseudomonadati</taxon>
        <taxon>Acidobacteriota</taxon>
        <taxon>Terriglobia</taxon>
        <taxon>Terriglobales</taxon>
        <taxon>Acidobacteriaceae</taxon>
        <taxon>Edaphobacter</taxon>
    </lineage>
</organism>
<name>A0A3R9NT66_9BACT</name>
<dbReference type="AlphaFoldDB" id="A0A3R9NT66"/>
<evidence type="ECO:0000256" key="16">
    <source>
        <dbReference type="SAM" id="Phobius"/>
    </source>
</evidence>